<keyword evidence="2" id="KW-1185">Reference proteome</keyword>
<accession>A0A2S4M639</accession>
<organism evidence="1 2">
    <name type="scientific">Paraburkholderia eburnea</name>
    <dbReference type="NCBI Taxonomy" id="1189126"/>
    <lineage>
        <taxon>Bacteria</taxon>
        <taxon>Pseudomonadati</taxon>
        <taxon>Pseudomonadota</taxon>
        <taxon>Betaproteobacteria</taxon>
        <taxon>Burkholderiales</taxon>
        <taxon>Burkholderiaceae</taxon>
        <taxon>Paraburkholderia</taxon>
    </lineage>
</organism>
<name>A0A2S4M639_9BURK</name>
<reference evidence="1 2" key="1">
    <citation type="submission" date="2018-01" db="EMBL/GenBank/DDBJ databases">
        <title>Genomic Encyclopedia of Type Strains, Phase III (KMG-III): the genomes of soil and plant-associated and newly described type strains.</title>
        <authorList>
            <person name="Whitman W."/>
        </authorList>
    </citation>
    <scope>NUCLEOTIDE SEQUENCE [LARGE SCALE GENOMIC DNA]</scope>
    <source>
        <strain evidence="1 2">JCM 18070</strain>
    </source>
</reference>
<sequence length="84" mass="9836">MLLLSIVGLRQLYNMTRNDLLIRQRDLEVRAVGVDALIEAERRRLMFLRNFAKHQPGALEQPSPAEHRRLARPSMRAINFAARW</sequence>
<dbReference type="AlphaFoldDB" id="A0A2S4M639"/>
<evidence type="ECO:0000313" key="1">
    <source>
        <dbReference type="EMBL" id="POR50186.1"/>
    </source>
</evidence>
<dbReference type="EMBL" id="PQGA01000009">
    <property type="protein sequence ID" value="POR50186.1"/>
    <property type="molecule type" value="Genomic_DNA"/>
</dbReference>
<protein>
    <submittedName>
        <fullName evidence="1">Uncharacterized protein</fullName>
    </submittedName>
</protein>
<dbReference type="RefSeq" id="WP_103705526.1">
    <property type="nucleotide sequence ID" value="NZ_PQGA01000009.1"/>
</dbReference>
<comment type="caution">
    <text evidence="1">The sequence shown here is derived from an EMBL/GenBank/DDBJ whole genome shotgun (WGS) entry which is preliminary data.</text>
</comment>
<dbReference type="Proteomes" id="UP000237381">
    <property type="component" value="Unassembled WGS sequence"/>
</dbReference>
<proteinExistence type="predicted"/>
<gene>
    <name evidence="1" type="ORF">B0G62_10994</name>
</gene>
<evidence type="ECO:0000313" key="2">
    <source>
        <dbReference type="Proteomes" id="UP000237381"/>
    </source>
</evidence>
<dbReference type="OrthoDB" id="9813903at2"/>